<name>A0ABU0P390_STRRH</name>
<gene>
    <name evidence="2" type="ORF">QF030_008140</name>
</gene>
<organism evidence="2 3">
    <name type="scientific">Streptomyces rishiriensis</name>
    <dbReference type="NCBI Taxonomy" id="68264"/>
    <lineage>
        <taxon>Bacteria</taxon>
        <taxon>Bacillati</taxon>
        <taxon>Actinomycetota</taxon>
        <taxon>Actinomycetes</taxon>
        <taxon>Kitasatosporales</taxon>
        <taxon>Streptomycetaceae</taxon>
        <taxon>Streptomyces</taxon>
    </lineage>
</organism>
<protein>
    <submittedName>
        <fullName evidence="2">Uncharacterized protein</fullName>
    </submittedName>
</protein>
<keyword evidence="3" id="KW-1185">Reference proteome</keyword>
<sequence>MHDLSKEDHRQPQDAPAPPLRLAGIDEDDMGESHLVRGID</sequence>
<proteinExistence type="predicted"/>
<evidence type="ECO:0000256" key="1">
    <source>
        <dbReference type="SAM" id="MobiDB-lite"/>
    </source>
</evidence>
<feature type="compositionally biased region" description="Basic and acidic residues" evidence="1">
    <location>
        <begin position="31"/>
        <end position="40"/>
    </location>
</feature>
<accession>A0ABU0P390</accession>
<evidence type="ECO:0000313" key="3">
    <source>
        <dbReference type="Proteomes" id="UP001230654"/>
    </source>
</evidence>
<feature type="region of interest" description="Disordered" evidence="1">
    <location>
        <begin position="1"/>
        <end position="40"/>
    </location>
</feature>
<reference evidence="2 3" key="1">
    <citation type="submission" date="2023-07" db="EMBL/GenBank/DDBJ databases">
        <title>Comparative genomics of wheat-associated soil bacteria to identify genetic determinants of phenazine resistance.</title>
        <authorList>
            <person name="Mouncey N."/>
        </authorList>
    </citation>
    <scope>NUCLEOTIDE SEQUENCE [LARGE SCALE GENOMIC DNA]</scope>
    <source>
        <strain evidence="2 3">B2I6</strain>
    </source>
</reference>
<evidence type="ECO:0000313" key="2">
    <source>
        <dbReference type="EMBL" id="MDQ0585872.1"/>
    </source>
</evidence>
<comment type="caution">
    <text evidence="2">The sequence shown here is derived from an EMBL/GenBank/DDBJ whole genome shotgun (WGS) entry which is preliminary data.</text>
</comment>
<dbReference type="EMBL" id="JAUSWV010000003">
    <property type="protein sequence ID" value="MDQ0585872.1"/>
    <property type="molecule type" value="Genomic_DNA"/>
</dbReference>
<feature type="compositionally biased region" description="Basic and acidic residues" evidence="1">
    <location>
        <begin position="1"/>
        <end position="12"/>
    </location>
</feature>
<dbReference type="RefSeq" id="WP_307167942.1">
    <property type="nucleotide sequence ID" value="NZ_JAUSWV010000003.1"/>
</dbReference>
<dbReference type="Proteomes" id="UP001230654">
    <property type="component" value="Unassembled WGS sequence"/>
</dbReference>